<dbReference type="RefSeq" id="WP_195893927.1">
    <property type="nucleotide sequence ID" value="NZ_JADOGI010000007.1"/>
</dbReference>
<keyword evidence="2" id="KW-1185">Reference proteome</keyword>
<protein>
    <submittedName>
        <fullName evidence="1">ImmA/IrrE family metallo-endopeptidase</fullName>
    </submittedName>
</protein>
<name>A0A931A6H4_9ACTN</name>
<accession>A0A931A6H4</accession>
<comment type="caution">
    <text evidence="1">The sequence shown here is derived from an EMBL/GenBank/DDBJ whole genome shotgun (WGS) entry which is preliminary data.</text>
</comment>
<reference evidence="1" key="1">
    <citation type="submission" date="2020-11" db="EMBL/GenBank/DDBJ databases">
        <title>Whole-genome analyses of Nonomuraea sp. K274.</title>
        <authorList>
            <person name="Veyisoglu A."/>
        </authorList>
    </citation>
    <scope>NUCLEOTIDE SEQUENCE</scope>
    <source>
        <strain evidence="1">K274</strain>
    </source>
</reference>
<dbReference type="Proteomes" id="UP000605361">
    <property type="component" value="Unassembled WGS sequence"/>
</dbReference>
<sequence length="172" mass="19457">MIEALEDSEILPNPFNIGIFINRVEERRGRPIRLVAMSGSHNAPCGLYVKTKDTDFLCYTRSKSPLHQCHIILHELGHLLLDHHDSGWRSEDLHRLLLPDLDPKMIKSVLCRNGYVSPNEDEAETFAELILAPRALTHDFDTMSSTEPPPDIADVIRNIERAWGAQVGGLRD</sequence>
<proteinExistence type="predicted"/>
<dbReference type="EMBL" id="JADOGI010000007">
    <property type="protein sequence ID" value="MBF8184938.1"/>
    <property type="molecule type" value="Genomic_DNA"/>
</dbReference>
<organism evidence="1 2">
    <name type="scientific">Nonomuraea cypriaca</name>
    <dbReference type="NCBI Taxonomy" id="1187855"/>
    <lineage>
        <taxon>Bacteria</taxon>
        <taxon>Bacillati</taxon>
        <taxon>Actinomycetota</taxon>
        <taxon>Actinomycetes</taxon>
        <taxon>Streptosporangiales</taxon>
        <taxon>Streptosporangiaceae</taxon>
        <taxon>Nonomuraea</taxon>
    </lineage>
</organism>
<dbReference type="AlphaFoldDB" id="A0A931A6H4"/>
<gene>
    <name evidence="1" type="ORF">ITP53_04120</name>
</gene>
<evidence type="ECO:0000313" key="1">
    <source>
        <dbReference type="EMBL" id="MBF8184938.1"/>
    </source>
</evidence>
<evidence type="ECO:0000313" key="2">
    <source>
        <dbReference type="Proteomes" id="UP000605361"/>
    </source>
</evidence>